<dbReference type="PROSITE" id="PS51257">
    <property type="entry name" value="PROKAR_LIPOPROTEIN"/>
    <property type="match status" value="1"/>
</dbReference>
<dbReference type="Pfam" id="PF25954">
    <property type="entry name" value="Beta-barrel_RND_2"/>
    <property type="match status" value="1"/>
</dbReference>
<evidence type="ECO:0000313" key="5">
    <source>
        <dbReference type="EMBL" id="MBC9795787.1"/>
    </source>
</evidence>
<keyword evidence="2 3" id="KW-0175">Coiled coil</keyword>
<dbReference type="Gene3D" id="2.40.30.170">
    <property type="match status" value="1"/>
</dbReference>
<evidence type="ECO:0000256" key="1">
    <source>
        <dbReference type="ARBA" id="ARBA00004196"/>
    </source>
</evidence>
<organism evidence="5 6">
    <name type="scientific">Sinomicrobium weinanense</name>
    <dbReference type="NCBI Taxonomy" id="2842200"/>
    <lineage>
        <taxon>Bacteria</taxon>
        <taxon>Pseudomonadati</taxon>
        <taxon>Bacteroidota</taxon>
        <taxon>Flavobacteriia</taxon>
        <taxon>Flavobacteriales</taxon>
        <taxon>Flavobacteriaceae</taxon>
        <taxon>Sinomicrobium</taxon>
    </lineage>
</organism>
<sequence length="361" mass="40384">MYKSLIICLAGLLGFSCGQRKEKVFPERMLLTESVYSSVTIQPDSLYQIYAAVGGILDCNLVEEGDPVNKEDPLVQIINLTPELNRENARLALELARENYKGGAAVLDEIRDEVTAAAMNYRNDSVNYIRQKNLWEQKIGSETEFDTRKLAYQLSGNTLSLLRNKYDRTKNELETRLKQAENDYKTSQIAATDFTVKSKIDGTVYALYKNPGETVSLLEPLGAVGCTDNFVIEMLIDEVDIVKIKKEQKVLVTLDAYGVQVFEAVVHKIYPEKDERSQTFKVEALFTKQPPVLYPGLSGEGNIIIAQKEDALTIPKVFLTADDKVLTENGPVKVATGLQNLDRVEILEGIDKKTPLLKPEP</sequence>
<dbReference type="InterPro" id="IPR050465">
    <property type="entry name" value="UPF0194_transport"/>
</dbReference>
<gene>
    <name evidence="5" type="ORF">IBL28_07410</name>
</gene>
<protein>
    <submittedName>
        <fullName evidence="5">HlyD family efflux transporter periplasmic adaptor subunit</fullName>
    </submittedName>
</protein>
<dbReference type="EMBL" id="JACVDC010000015">
    <property type="protein sequence ID" value="MBC9795787.1"/>
    <property type="molecule type" value="Genomic_DNA"/>
</dbReference>
<dbReference type="InterPro" id="IPR058792">
    <property type="entry name" value="Beta-barrel_RND_2"/>
</dbReference>
<evidence type="ECO:0000259" key="4">
    <source>
        <dbReference type="Pfam" id="PF25954"/>
    </source>
</evidence>
<feature type="coiled-coil region" evidence="3">
    <location>
        <begin position="159"/>
        <end position="190"/>
    </location>
</feature>
<evidence type="ECO:0000313" key="6">
    <source>
        <dbReference type="Proteomes" id="UP000653730"/>
    </source>
</evidence>
<comment type="subcellular location">
    <subcellularLocation>
        <location evidence="1">Cell envelope</location>
    </subcellularLocation>
</comment>
<evidence type="ECO:0000256" key="2">
    <source>
        <dbReference type="ARBA" id="ARBA00023054"/>
    </source>
</evidence>
<dbReference type="GO" id="GO:0030313">
    <property type="term" value="C:cell envelope"/>
    <property type="evidence" value="ECO:0007669"/>
    <property type="project" value="UniProtKB-SubCell"/>
</dbReference>
<proteinExistence type="predicted"/>
<comment type="caution">
    <text evidence="5">The sequence shown here is derived from an EMBL/GenBank/DDBJ whole genome shotgun (WGS) entry which is preliminary data.</text>
</comment>
<accession>A0A926Q1I7</accession>
<name>A0A926Q1I7_9FLAO</name>
<dbReference type="RefSeq" id="WP_187964935.1">
    <property type="nucleotide sequence ID" value="NZ_JACVDC010000015.1"/>
</dbReference>
<dbReference type="AlphaFoldDB" id="A0A926Q1I7"/>
<dbReference type="PANTHER" id="PTHR32347">
    <property type="entry name" value="EFFLUX SYSTEM COMPONENT YKNX-RELATED"/>
    <property type="match status" value="1"/>
</dbReference>
<keyword evidence="6" id="KW-1185">Reference proteome</keyword>
<dbReference type="SUPFAM" id="SSF111369">
    <property type="entry name" value="HlyD-like secretion proteins"/>
    <property type="match status" value="1"/>
</dbReference>
<reference evidence="5 6" key="1">
    <citation type="submission" date="2020-09" db="EMBL/GenBank/DDBJ databases">
        <title>Sinomicrobium weinanense sp. nov., a halophilic bacteria isolated from saline-alkali soil.</title>
        <authorList>
            <person name="Wu P."/>
            <person name="Ren H."/>
            <person name="Mei Y."/>
            <person name="Liang Y."/>
            <person name="Chen Z."/>
        </authorList>
    </citation>
    <scope>NUCLEOTIDE SEQUENCE [LARGE SCALE GENOMIC DNA]</scope>
    <source>
        <strain evidence="5 6">FJxs</strain>
    </source>
</reference>
<dbReference type="Proteomes" id="UP000653730">
    <property type="component" value="Unassembled WGS sequence"/>
</dbReference>
<feature type="domain" description="CusB-like beta-barrel" evidence="4">
    <location>
        <begin position="236"/>
        <end position="299"/>
    </location>
</feature>
<evidence type="ECO:0000256" key="3">
    <source>
        <dbReference type="SAM" id="Coils"/>
    </source>
</evidence>